<dbReference type="RefSeq" id="WP_208864748.1">
    <property type="nucleotide sequence ID" value="NZ_FOCL01000005.1"/>
</dbReference>
<dbReference type="EMBL" id="FOCL01000005">
    <property type="protein sequence ID" value="SEO13906.1"/>
    <property type="molecule type" value="Genomic_DNA"/>
</dbReference>
<dbReference type="Gene3D" id="1.10.10.10">
    <property type="entry name" value="Winged helix-like DNA-binding domain superfamily/Winged helix DNA-binding domain"/>
    <property type="match status" value="1"/>
</dbReference>
<dbReference type="STRING" id="551995.SAMN05192574_105450"/>
<gene>
    <name evidence="2" type="ORF">SAMN05192574_105450</name>
</gene>
<dbReference type="SUPFAM" id="SSF46785">
    <property type="entry name" value="Winged helix' DNA-binding domain"/>
    <property type="match status" value="1"/>
</dbReference>
<evidence type="ECO:0000313" key="3">
    <source>
        <dbReference type="Proteomes" id="UP000198942"/>
    </source>
</evidence>
<evidence type="ECO:0000259" key="1">
    <source>
        <dbReference type="PROSITE" id="PS50995"/>
    </source>
</evidence>
<dbReference type="InterPro" id="IPR036388">
    <property type="entry name" value="WH-like_DNA-bd_sf"/>
</dbReference>
<accession>A0A1H8M9U0</accession>
<name>A0A1H8M9U0_9SPHI</name>
<sequence length="143" mass="15544">MSTINQPLKLLMNLAKIQAVISRKFDGLAVHGIGFNDFLILHLLQQAPGGQLRRTELAEKIGLTASGITRLLLPMEKTGLVTRGANERDARVSYAKLTHAGKTIYEEALPSASAISEDIIPDEYLKKSPPVADLLIMLGGNIR</sequence>
<dbReference type="AlphaFoldDB" id="A0A1H8M9U0"/>
<dbReference type="InterPro" id="IPR036390">
    <property type="entry name" value="WH_DNA-bd_sf"/>
</dbReference>
<keyword evidence="2" id="KW-0238">DNA-binding</keyword>
<keyword evidence="3" id="KW-1185">Reference proteome</keyword>
<dbReference type="SMART" id="SM00347">
    <property type="entry name" value="HTH_MARR"/>
    <property type="match status" value="1"/>
</dbReference>
<dbReference type="InterPro" id="IPR039422">
    <property type="entry name" value="MarR/SlyA-like"/>
</dbReference>
<dbReference type="Proteomes" id="UP000198942">
    <property type="component" value="Unassembled WGS sequence"/>
</dbReference>
<dbReference type="PRINTS" id="PR00598">
    <property type="entry name" value="HTHMARR"/>
</dbReference>
<dbReference type="GO" id="GO:0003677">
    <property type="term" value="F:DNA binding"/>
    <property type="evidence" value="ECO:0007669"/>
    <property type="project" value="UniProtKB-KW"/>
</dbReference>
<protein>
    <submittedName>
        <fullName evidence="2">DNA-binding transcriptional regulator, MarR family</fullName>
    </submittedName>
</protein>
<feature type="domain" description="HTH marR-type" evidence="1">
    <location>
        <begin position="1"/>
        <end position="143"/>
    </location>
</feature>
<reference evidence="3" key="1">
    <citation type="submission" date="2016-10" db="EMBL/GenBank/DDBJ databases">
        <authorList>
            <person name="Varghese N."/>
            <person name="Submissions S."/>
        </authorList>
    </citation>
    <scope>NUCLEOTIDE SEQUENCE [LARGE SCALE GENOMIC DNA]</scope>
    <source>
        <strain evidence="3">Gh-48</strain>
    </source>
</reference>
<dbReference type="GO" id="GO:0003700">
    <property type="term" value="F:DNA-binding transcription factor activity"/>
    <property type="evidence" value="ECO:0007669"/>
    <property type="project" value="InterPro"/>
</dbReference>
<dbReference type="PANTHER" id="PTHR33164:SF43">
    <property type="entry name" value="HTH-TYPE TRANSCRIPTIONAL REPRESSOR YETL"/>
    <property type="match status" value="1"/>
</dbReference>
<dbReference type="InterPro" id="IPR000835">
    <property type="entry name" value="HTH_MarR-typ"/>
</dbReference>
<proteinExistence type="predicted"/>
<organism evidence="2 3">
    <name type="scientific">Mucilaginibacter gossypiicola</name>
    <dbReference type="NCBI Taxonomy" id="551995"/>
    <lineage>
        <taxon>Bacteria</taxon>
        <taxon>Pseudomonadati</taxon>
        <taxon>Bacteroidota</taxon>
        <taxon>Sphingobacteriia</taxon>
        <taxon>Sphingobacteriales</taxon>
        <taxon>Sphingobacteriaceae</taxon>
        <taxon>Mucilaginibacter</taxon>
    </lineage>
</organism>
<dbReference type="Pfam" id="PF12802">
    <property type="entry name" value="MarR_2"/>
    <property type="match status" value="1"/>
</dbReference>
<dbReference type="PANTHER" id="PTHR33164">
    <property type="entry name" value="TRANSCRIPTIONAL REGULATOR, MARR FAMILY"/>
    <property type="match status" value="1"/>
</dbReference>
<evidence type="ECO:0000313" key="2">
    <source>
        <dbReference type="EMBL" id="SEO13906.1"/>
    </source>
</evidence>
<dbReference type="PROSITE" id="PS50995">
    <property type="entry name" value="HTH_MARR_2"/>
    <property type="match status" value="1"/>
</dbReference>
<dbReference type="GO" id="GO:0006950">
    <property type="term" value="P:response to stress"/>
    <property type="evidence" value="ECO:0007669"/>
    <property type="project" value="TreeGrafter"/>
</dbReference>